<feature type="domain" description="N-acetyltransferase" evidence="2">
    <location>
        <begin position="37"/>
        <end position="199"/>
    </location>
</feature>
<dbReference type="EMBL" id="JAIWQS010000005">
    <property type="protein sequence ID" value="KAJ8765227.1"/>
    <property type="molecule type" value="Genomic_DNA"/>
</dbReference>
<evidence type="ECO:0000256" key="1">
    <source>
        <dbReference type="SAM" id="MobiDB-lite"/>
    </source>
</evidence>
<dbReference type="GO" id="GO:0016747">
    <property type="term" value="F:acyltransferase activity, transferring groups other than amino-acyl groups"/>
    <property type="evidence" value="ECO:0007669"/>
    <property type="project" value="InterPro"/>
</dbReference>
<dbReference type="GO" id="GO:0003714">
    <property type="term" value="F:transcription corepressor activity"/>
    <property type="evidence" value="ECO:0007669"/>
    <property type="project" value="InterPro"/>
</dbReference>
<dbReference type="Pfam" id="PF23209">
    <property type="entry name" value="IDM1_C"/>
    <property type="match status" value="1"/>
</dbReference>
<comment type="caution">
    <text evidence="3">The sequence shown here is derived from an EMBL/GenBank/DDBJ whole genome shotgun (WGS) entry which is preliminary data.</text>
</comment>
<dbReference type="InterPro" id="IPR016181">
    <property type="entry name" value="Acyl_CoA_acyltransferase"/>
</dbReference>
<dbReference type="AlphaFoldDB" id="A0AAV8TEL4"/>
<dbReference type="InterPro" id="IPR056511">
    <property type="entry name" value="IDM1_C"/>
</dbReference>
<feature type="region of interest" description="Disordered" evidence="1">
    <location>
        <begin position="203"/>
        <end position="235"/>
    </location>
</feature>
<dbReference type="Gene3D" id="3.40.630.30">
    <property type="match status" value="1"/>
</dbReference>
<evidence type="ECO:0000259" key="2">
    <source>
        <dbReference type="PROSITE" id="PS51186"/>
    </source>
</evidence>
<evidence type="ECO:0000313" key="4">
    <source>
        <dbReference type="Proteomes" id="UP001159364"/>
    </source>
</evidence>
<proteinExistence type="predicted"/>
<gene>
    <name evidence="3" type="ORF">K2173_011907</name>
</gene>
<dbReference type="PROSITE" id="PS51186">
    <property type="entry name" value="GNAT"/>
    <property type="match status" value="1"/>
</dbReference>
<sequence length="264" mass="29374">MGLQSRVGIRNYTADGFYLTLLKCMHEDQKVHSTQWLALKAECNSKLAAALTIIEECFQPMVDPRTGINMIPQVIYNWGSEFARLNFHGFYTMVLEKDDILVSVASIRVHGATVAEMPLIATCSSYRRQGMCRRLMNAIEEMLISFKVEKLVVSAIPELVETWTEGFGFRPMSNTERQSINRINLMVFPGTVLLKKQLYGTEEADEPSASEMHDATTALTGPPMEQSSEKSSVASDNVLEAAEVNGVNKHIYGIEGPKGVKQCS</sequence>
<dbReference type="Proteomes" id="UP001159364">
    <property type="component" value="Linkage Group LG05"/>
</dbReference>
<dbReference type="GO" id="GO:0006357">
    <property type="term" value="P:regulation of transcription by RNA polymerase II"/>
    <property type="evidence" value="ECO:0007669"/>
    <property type="project" value="TreeGrafter"/>
</dbReference>
<dbReference type="SUPFAM" id="SSF55729">
    <property type="entry name" value="Acyl-CoA N-acyltransferases (Nat)"/>
    <property type="match status" value="1"/>
</dbReference>
<evidence type="ECO:0000313" key="3">
    <source>
        <dbReference type="EMBL" id="KAJ8765227.1"/>
    </source>
</evidence>
<name>A0AAV8TEL4_9ROSI</name>
<protein>
    <recommendedName>
        <fullName evidence="2">N-acetyltransferase domain-containing protein</fullName>
    </recommendedName>
</protein>
<organism evidence="3 4">
    <name type="scientific">Erythroxylum novogranatense</name>
    <dbReference type="NCBI Taxonomy" id="1862640"/>
    <lineage>
        <taxon>Eukaryota</taxon>
        <taxon>Viridiplantae</taxon>
        <taxon>Streptophyta</taxon>
        <taxon>Embryophyta</taxon>
        <taxon>Tracheophyta</taxon>
        <taxon>Spermatophyta</taxon>
        <taxon>Magnoliopsida</taxon>
        <taxon>eudicotyledons</taxon>
        <taxon>Gunneridae</taxon>
        <taxon>Pentapetalae</taxon>
        <taxon>rosids</taxon>
        <taxon>fabids</taxon>
        <taxon>Malpighiales</taxon>
        <taxon>Erythroxylaceae</taxon>
        <taxon>Erythroxylum</taxon>
    </lineage>
</organism>
<dbReference type="InterPro" id="IPR042163">
    <property type="entry name" value="PHF12"/>
</dbReference>
<feature type="compositionally biased region" description="Polar residues" evidence="1">
    <location>
        <begin position="225"/>
        <end position="235"/>
    </location>
</feature>
<keyword evidence="4" id="KW-1185">Reference proteome</keyword>
<dbReference type="PANTHER" id="PTHR46309:SF7">
    <property type="entry name" value="OS04G0433900 PROTEIN"/>
    <property type="match status" value="1"/>
</dbReference>
<dbReference type="CDD" id="cd04301">
    <property type="entry name" value="NAT_SF"/>
    <property type="match status" value="1"/>
</dbReference>
<dbReference type="GO" id="GO:0005634">
    <property type="term" value="C:nucleus"/>
    <property type="evidence" value="ECO:0007669"/>
    <property type="project" value="TreeGrafter"/>
</dbReference>
<dbReference type="PANTHER" id="PTHR46309">
    <property type="entry name" value="PHD FINGER PROTEIN 12"/>
    <property type="match status" value="1"/>
</dbReference>
<dbReference type="InterPro" id="IPR000182">
    <property type="entry name" value="GNAT_dom"/>
</dbReference>
<reference evidence="3 4" key="1">
    <citation type="submission" date="2021-09" db="EMBL/GenBank/DDBJ databases">
        <title>Genomic insights and catalytic innovation underlie evolution of tropane alkaloids biosynthesis.</title>
        <authorList>
            <person name="Wang Y.-J."/>
            <person name="Tian T."/>
            <person name="Huang J.-P."/>
            <person name="Huang S.-X."/>
        </authorList>
    </citation>
    <scope>NUCLEOTIDE SEQUENCE [LARGE SCALE GENOMIC DNA]</scope>
    <source>
        <strain evidence="3">KIB-2018</strain>
        <tissue evidence="3">Leaf</tissue>
    </source>
</reference>
<accession>A0AAV8TEL4</accession>